<comment type="caution">
    <text evidence="2">The sequence shown here is derived from an EMBL/GenBank/DDBJ whole genome shotgun (WGS) entry which is preliminary data.</text>
</comment>
<keyword evidence="1" id="KW-0812">Transmembrane</keyword>
<protein>
    <submittedName>
        <fullName evidence="2">Uncharacterized protein</fullName>
    </submittedName>
</protein>
<dbReference type="Proteomes" id="UP000811246">
    <property type="component" value="Chromosome 15"/>
</dbReference>
<keyword evidence="1" id="KW-0472">Membrane</keyword>
<dbReference type="AlphaFoldDB" id="A0A922D205"/>
<evidence type="ECO:0000256" key="1">
    <source>
        <dbReference type="SAM" id="Phobius"/>
    </source>
</evidence>
<organism evidence="2 3">
    <name type="scientific">Carya illinoinensis</name>
    <name type="common">Pecan</name>
    <dbReference type="NCBI Taxonomy" id="32201"/>
    <lineage>
        <taxon>Eukaryota</taxon>
        <taxon>Viridiplantae</taxon>
        <taxon>Streptophyta</taxon>
        <taxon>Embryophyta</taxon>
        <taxon>Tracheophyta</taxon>
        <taxon>Spermatophyta</taxon>
        <taxon>Magnoliopsida</taxon>
        <taxon>eudicotyledons</taxon>
        <taxon>Gunneridae</taxon>
        <taxon>Pentapetalae</taxon>
        <taxon>rosids</taxon>
        <taxon>fabids</taxon>
        <taxon>Fagales</taxon>
        <taxon>Juglandaceae</taxon>
        <taxon>Carya</taxon>
    </lineage>
</organism>
<evidence type="ECO:0000313" key="2">
    <source>
        <dbReference type="EMBL" id="KAG6675162.1"/>
    </source>
</evidence>
<name>A0A922D205_CARIL</name>
<dbReference type="EMBL" id="CM031839">
    <property type="protein sequence ID" value="KAG6675162.1"/>
    <property type="molecule type" value="Genomic_DNA"/>
</dbReference>
<accession>A0A922D205</accession>
<feature type="transmembrane region" description="Helical" evidence="1">
    <location>
        <begin position="30"/>
        <end position="56"/>
    </location>
</feature>
<keyword evidence="1" id="KW-1133">Transmembrane helix</keyword>
<proteinExistence type="predicted"/>
<gene>
    <name evidence="2" type="ORF">I3842_15G087300</name>
</gene>
<evidence type="ECO:0000313" key="3">
    <source>
        <dbReference type="Proteomes" id="UP000811246"/>
    </source>
</evidence>
<sequence>MAFQPCSMLIVSMYACLDKLEYSLVFHCPFITPMFGLAGGLMALSSIFVVTNSLLLQLHSSQGTRKI</sequence>
<reference evidence="2" key="1">
    <citation type="submission" date="2021-01" db="EMBL/GenBank/DDBJ databases">
        <authorList>
            <person name="Lovell J.T."/>
            <person name="Bentley N."/>
            <person name="Bhattarai G."/>
            <person name="Jenkins J.W."/>
            <person name="Sreedasyam A."/>
            <person name="Alarcon Y."/>
            <person name="Bock C."/>
            <person name="Boston L."/>
            <person name="Carlson J."/>
            <person name="Cervantes K."/>
            <person name="Clermont K."/>
            <person name="Krom N."/>
            <person name="Kubenka K."/>
            <person name="Mamidi S."/>
            <person name="Mattison C."/>
            <person name="Monteros M."/>
            <person name="Pisani C."/>
            <person name="Plott C."/>
            <person name="Rajasekar S."/>
            <person name="Rhein H.S."/>
            <person name="Rohla C."/>
            <person name="Song M."/>
            <person name="Hilaire R.S."/>
            <person name="Shu S."/>
            <person name="Wells L."/>
            <person name="Wang X."/>
            <person name="Webber J."/>
            <person name="Heerema R.J."/>
            <person name="Klein P."/>
            <person name="Conner P."/>
            <person name="Grauke L."/>
            <person name="Grimwood J."/>
            <person name="Schmutz J."/>
            <person name="Randall J.J."/>
        </authorList>
    </citation>
    <scope>NUCLEOTIDE SEQUENCE</scope>
    <source>
        <tissue evidence="2">Leaf</tissue>
    </source>
</reference>